<feature type="domain" description="DinB-like" evidence="1">
    <location>
        <begin position="9"/>
        <end position="145"/>
    </location>
</feature>
<dbReference type="Gene3D" id="1.20.120.450">
    <property type="entry name" value="dinb family like domain"/>
    <property type="match status" value="1"/>
</dbReference>
<evidence type="ECO:0000313" key="4">
    <source>
        <dbReference type="EMBL" id="CAB4844238.1"/>
    </source>
</evidence>
<dbReference type="EMBL" id="CAEZXB010000042">
    <property type="protein sequence ID" value="CAB4686827.1"/>
    <property type="molecule type" value="Genomic_DNA"/>
</dbReference>
<protein>
    <submittedName>
        <fullName evidence="3">Unannotated protein</fullName>
    </submittedName>
</protein>
<dbReference type="EMBL" id="CAFBAA010000028">
    <property type="protein sequence ID" value="CAB4844238.1"/>
    <property type="molecule type" value="Genomic_DNA"/>
</dbReference>
<evidence type="ECO:0000259" key="1">
    <source>
        <dbReference type="Pfam" id="PF12867"/>
    </source>
</evidence>
<name>A0A6J6NK99_9ZZZZ</name>
<dbReference type="SUPFAM" id="SSF109854">
    <property type="entry name" value="DinB/YfiT-like putative metalloenzymes"/>
    <property type="match status" value="1"/>
</dbReference>
<dbReference type="AlphaFoldDB" id="A0A6J6NK99"/>
<dbReference type="EMBL" id="CAEZXN010000004">
    <property type="protein sequence ID" value="CAB4686641.1"/>
    <property type="molecule type" value="Genomic_DNA"/>
</dbReference>
<accession>A0A6J6NK99</accession>
<evidence type="ECO:0000313" key="2">
    <source>
        <dbReference type="EMBL" id="CAB4686641.1"/>
    </source>
</evidence>
<organism evidence="3">
    <name type="scientific">freshwater metagenome</name>
    <dbReference type="NCBI Taxonomy" id="449393"/>
    <lineage>
        <taxon>unclassified sequences</taxon>
        <taxon>metagenomes</taxon>
        <taxon>ecological metagenomes</taxon>
    </lineage>
</organism>
<reference evidence="3" key="1">
    <citation type="submission" date="2020-05" db="EMBL/GenBank/DDBJ databases">
        <authorList>
            <person name="Chiriac C."/>
            <person name="Salcher M."/>
            <person name="Ghai R."/>
            <person name="Kavagutti S V."/>
        </authorList>
    </citation>
    <scope>NUCLEOTIDE SEQUENCE</scope>
</reference>
<dbReference type="Pfam" id="PF12867">
    <property type="entry name" value="DinB_2"/>
    <property type="match status" value="1"/>
</dbReference>
<dbReference type="InterPro" id="IPR024775">
    <property type="entry name" value="DinB-like"/>
</dbReference>
<dbReference type="InterPro" id="IPR034660">
    <property type="entry name" value="DinB/YfiT-like"/>
</dbReference>
<gene>
    <name evidence="3" type="ORF">UFOPK2342_01524</name>
    <name evidence="2" type="ORF">UFOPK2423_00286</name>
    <name evidence="4" type="ORF">UFOPK3266_01080</name>
</gene>
<evidence type="ECO:0000313" key="3">
    <source>
        <dbReference type="EMBL" id="CAB4686827.1"/>
    </source>
</evidence>
<proteinExistence type="predicted"/>
<sequence>MSKEIAAAYRASGEKFIALAKNLSDAQMNSAPANGEWSPAFIVHHMADAEAFFTTRFMRILSEENPTIEPFDEEVFPARLNYAARSAAASLALVEGARRASADLLDSLDSNAWNRKGTHSERGEFPLHAAVALATGHIEAHLQQLEETLKG</sequence>